<feature type="compositionally biased region" description="Basic and acidic residues" evidence="9">
    <location>
        <begin position="19"/>
        <end position="48"/>
    </location>
</feature>
<keyword evidence="4" id="KW-0862">Zinc</keyword>
<dbReference type="GO" id="GO:0006357">
    <property type="term" value="P:regulation of transcription by RNA polymerase II"/>
    <property type="evidence" value="ECO:0007669"/>
    <property type="project" value="TreeGrafter"/>
</dbReference>
<dbReference type="EMBL" id="ML213633">
    <property type="protein sequence ID" value="TFK34362.1"/>
    <property type="molecule type" value="Genomic_DNA"/>
</dbReference>
<feature type="compositionally biased region" description="Polar residues" evidence="9">
    <location>
        <begin position="413"/>
        <end position="423"/>
    </location>
</feature>
<dbReference type="InterPro" id="IPR013087">
    <property type="entry name" value="Znf_C2H2_type"/>
</dbReference>
<dbReference type="PANTHER" id="PTHR46179:SF13">
    <property type="entry name" value="C2H2-TYPE DOMAIN-CONTAINING PROTEIN"/>
    <property type="match status" value="1"/>
</dbReference>
<feature type="compositionally biased region" description="Low complexity" evidence="9">
    <location>
        <begin position="455"/>
        <end position="469"/>
    </location>
</feature>
<keyword evidence="3 8" id="KW-0863">Zinc-finger</keyword>
<feature type="compositionally biased region" description="Basic and acidic residues" evidence="9">
    <location>
        <begin position="516"/>
        <end position="526"/>
    </location>
</feature>
<proteinExistence type="predicted"/>
<dbReference type="PROSITE" id="PS00028">
    <property type="entry name" value="ZINC_FINGER_C2H2_1"/>
    <property type="match status" value="2"/>
</dbReference>
<evidence type="ECO:0000256" key="4">
    <source>
        <dbReference type="ARBA" id="ARBA00022833"/>
    </source>
</evidence>
<dbReference type="AlphaFoldDB" id="A0A5C3LNN4"/>
<dbReference type="Pfam" id="PF00096">
    <property type="entry name" value="zf-C2H2"/>
    <property type="match status" value="2"/>
</dbReference>
<keyword evidence="12" id="KW-1185">Reference proteome</keyword>
<feature type="compositionally biased region" description="Polar residues" evidence="9">
    <location>
        <begin position="136"/>
        <end position="160"/>
    </location>
</feature>
<feature type="compositionally biased region" description="Polar residues" evidence="9">
    <location>
        <begin position="1"/>
        <end position="13"/>
    </location>
</feature>
<evidence type="ECO:0000256" key="6">
    <source>
        <dbReference type="ARBA" id="ARBA00023163"/>
    </source>
</evidence>
<feature type="region of interest" description="Disordered" evidence="9">
    <location>
        <begin position="404"/>
        <end position="526"/>
    </location>
</feature>
<dbReference type="PANTHER" id="PTHR46179">
    <property type="entry name" value="ZINC FINGER PROTEIN"/>
    <property type="match status" value="1"/>
</dbReference>
<feature type="compositionally biased region" description="Polar residues" evidence="9">
    <location>
        <begin position="317"/>
        <end position="328"/>
    </location>
</feature>
<dbReference type="SMART" id="SM00355">
    <property type="entry name" value="ZnF_C2H2"/>
    <property type="match status" value="2"/>
</dbReference>
<dbReference type="InterPro" id="IPR051061">
    <property type="entry name" value="Zinc_finger_trans_reg"/>
</dbReference>
<feature type="domain" description="C2H2-type" evidence="10">
    <location>
        <begin position="265"/>
        <end position="292"/>
    </location>
</feature>
<feature type="compositionally biased region" description="Polar residues" evidence="9">
    <location>
        <begin position="232"/>
        <end position="242"/>
    </location>
</feature>
<organism evidence="11 12">
    <name type="scientific">Crucibulum laeve</name>
    <dbReference type="NCBI Taxonomy" id="68775"/>
    <lineage>
        <taxon>Eukaryota</taxon>
        <taxon>Fungi</taxon>
        <taxon>Dikarya</taxon>
        <taxon>Basidiomycota</taxon>
        <taxon>Agaricomycotina</taxon>
        <taxon>Agaricomycetes</taxon>
        <taxon>Agaricomycetidae</taxon>
        <taxon>Agaricales</taxon>
        <taxon>Agaricineae</taxon>
        <taxon>Nidulariaceae</taxon>
        <taxon>Crucibulum</taxon>
    </lineage>
</organism>
<feature type="region of interest" description="Disordered" evidence="9">
    <location>
        <begin position="1"/>
        <end position="102"/>
    </location>
</feature>
<feature type="region of interest" description="Disordered" evidence="9">
    <location>
        <begin position="135"/>
        <end position="267"/>
    </location>
</feature>
<evidence type="ECO:0000313" key="12">
    <source>
        <dbReference type="Proteomes" id="UP000308652"/>
    </source>
</evidence>
<feature type="region of interest" description="Disordered" evidence="9">
    <location>
        <begin position="313"/>
        <end position="353"/>
    </location>
</feature>
<evidence type="ECO:0000256" key="5">
    <source>
        <dbReference type="ARBA" id="ARBA00023015"/>
    </source>
</evidence>
<feature type="compositionally biased region" description="Low complexity" evidence="9">
    <location>
        <begin position="72"/>
        <end position="85"/>
    </location>
</feature>
<dbReference type="PROSITE" id="PS50157">
    <property type="entry name" value="ZINC_FINGER_C2H2_2"/>
    <property type="match status" value="2"/>
</dbReference>
<accession>A0A5C3LNN4</accession>
<dbReference type="GO" id="GO:0005634">
    <property type="term" value="C:nucleus"/>
    <property type="evidence" value="ECO:0007669"/>
    <property type="project" value="UniProtKB-SubCell"/>
</dbReference>
<evidence type="ECO:0000256" key="3">
    <source>
        <dbReference type="ARBA" id="ARBA00022771"/>
    </source>
</evidence>
<feature type="compositionally biased region" description="Acidic residues" evidence="9">
    <location>
        <begin position="375"/>
        <end position="385"/>
    </location>
</feature>
<feature type="domain" description="C2H2-type" evidence="10">
    <location>
        <begin position="293"/>
        <end position="317"/>
    </location>
</feature>
<evidence type="ECO:0000259" key="10">
    <source>
        <dbReference type="PROSITE" id="PS50157"/>
    </source>
</evidence>
<dbReference type="STRING" id="68775.A0A5C3LNN4"/>
<evidence type="ECO:0000313" key="11">
    <source>
        <dbReference type="EMBL" id="TFK34362.1"/>
    </source>
</evidence>
<gene>
    <name evidence="11" type="ORF">BDQ12DRAFT_689885</name>
</gene>
<dbReference type="Gene3D" id="3.30.160.60">
    <property type="entry name" value="Classic Zinc Finger"/>
    <property type="match status" value="2"/>
</dbReference>
<dbReference type="Proteomes" id="UP000308652">
    <property type="component" value="Unassembled WGS sequence"/>
</dbReference>
<evidence type="ECO:0000256" key="8">
    <source>
        <dbReference type="PROSITE-ProRule" id="PRU00042"/>
    </source>
</evidence>
<sequence length="526" mass="57633">MEPSPHSSPTVSLPSIHEMFPEHLMRKNIQDRERPSPHRGDVPSHSDLRPSSSHSSRSIHAQLFHHPHSHARSSSYAVDSASSPHPSHRHAGSSRLLSQSESVSSHWSHASLGADPMAQRRRSDPHVFPFNVLRSDPTSSSLQHVASSATLPNRGPNSVGTHIGIASGSSPTFRVFVPSTAGAPIERPSYPTDRSGPPNAPAPHREAERHRKYTHSDPSYPAIISFPISGPPTGSVSSNSGYSRDESGNASDDESPSEGNSGKKHVCPTCLKRFNRPSSLRIHVNTHTGATPFRCPWPNCGREFNVNSNMRRHYRNHNTPGFSRTQPTENRRRRRRMAPPPGHATADTGAPNMRRLRESAYIASPPISSFSVSEDSGDDVSDSMDGDVYSKQDIDEEDELLEYESHMDDSSESYRTSSLTQSMARVAVAPERPRGPPEHAPSSRPRHYSQSNIRSLTPGSSFHSSSPSPSLSPSPPPNADHAYKPSSDYVRSLADSRVSTALRPAFHVRRTISDLGGKDERLGDAW</sequence>
<protein>
    <recommendedName>
        <fullName evidence="10">C2H2-type domain-containing protein</fullName>
    </recommendedName>
</protein>
<feature type="region of interest" description="Disordered" evidence="9">
    <location>
        <begin position="367"/>
        <end position="390"/>
    </location>
</feature>
<evidence type="ECO:0000256" key="1">
    <source>
        <dbReference type="ARBA" id="ARBA00004123"/>
    </source>
</evidence>
<keyword evidence="6" id="KW-0804">Transcription</keyword>
<keyword evidence="2" id="KW-0479">Metal-binding</keyword>
<name>A0A5C3LNN4_9AGAR</name>
<evidence type="ECO:0000256" key="9">
    <source>
        <dbReference type="SAM" id="MobiDB-lite"/>
    </source>
</evidence>
<keyword evidence="5" id="KW-0805">Transcription regulation</keyword>
<evidence type="ECO:0000256" key="7">
    <source>
        <dbReference type="ARBA" id="ARBA00023242"/>
    </source>
</evidence>
<reference evidence="11 12" key="1">
    <citation type="journal article" date="2019" name="Nat. Ecol. Evol.">
        <title>Megaphylogeny resolves global patterns of mushroom evolution.</title>
        <authorList>
            <person name="Varga T."/>
            <person name="Krizsan K."/>
            <person name="Foldi C."/>
            <person name="Dima B."/>
            <person name="Sanchez-Garcia M."/>
            <person name="Sanchez-Ramirez S."/>
            <person name="Szollosi G.J."/>
            <person name="Szarkandi J.G."/>
            <person name="Papp V."/>
            <person name="Albert L."/>
            <person name="Andreopoulos W."/>
            <person name="Angelini C."/>
            <person name="Antonin V."/>
            <person name="Barry K.W."/>
            <person name="Bougher N.L."/>
            <person name="Buchanan P."/>
            <person name="Buyck B."/>
            <person name="Bense V."/>
            <person name="Catcheside P."/>
            <person name="Chovatia M."/>
            <person name="Cooper J."/>
            <person name="Damon W."/>
            <person name="Desjardin D."/>
            <person name="Finy P."/>
            <person name="Geml J."/>
            <person name="Haridas S."/>
            <person name="Hughes K."/>
            <person name="Justo A."/>
            <person name="Karasinski D."/>
            <person name="Kautmanova I."/>
            <person name="Kiss B."/>
            <person name="Kocsube S."/>
            <person name="Kotiranta H."/>
            <person name="LaButti K.M."/>
            <person name="Lechner B.E."/>
            <person name="Liimatainen K."/>
            <person name="Lipzen A."/>
            <person name="Lukacs Z."/>
            <person name="Mihaltcheva S."/>
            <person name="Morgado L.N."/>
            <person name="Niskanen T."/>
            <person name="Noordeloos M.E."/>
            <person name="Ohm R.A."/>
            <person name="Ortiz-Santana B."/>
            <person name="Ovrebo C."/>
            <person name="Racz N."/>
            <person name="Riley R."/>
            <person name="Savchenko A."/>
            <person name="Shiryaev A."/>
            <person name="Soop K."/>
            <person name="Spirin V."/>
            <person name="Szebenyi C."/>
            <person name="Tomsovsky M."/>
            <person name="Tulloss R.E."/>
            <person name="Uehling J."/>
            <person name="Grigoriev I.V."/>
            <person name="Vagvolgyi C."/>
            <person name="Papp T."/>
            <person name="Martin F.M."/>
            <person name="Miettinen O."/>
            <person name="Hibbett D.S."/>
            <person name="Nagy L.G."/>
        </authorList>
    </citation>
    <scope>NUCLEOTIDE SEQUENCE [LARGE SCALE GENOMIC DNA]</scope>
    <source>
        <strain evidence="11 12">CBS 166.37</strain>
    </source>
</reference>
<evidence type="ECO:0000256" key="2">
    <source>
        <dbReference type="ARBA" id="ARBA00022723"/>
    </source>
</evidence>
<dbReference type="InterPro" id="IPR036236">
    <property type="entry name" value="Znf_C2H2_sf"/>
</dbReference>
<feature type="compositionally biased region" description="Low complexity" evidence="9">
    <location>
        <begin position="49"/>
        <end position="58"/>
    </location>
</feature>
<comment type="subcellular location">
    <subcellularLocation>
        <location evidence="1">Nucleus</location>
    </subcellularLocation>
</comment>
<dbReference type="SUPFAM" id="SSF57667">
    <property type="entry name" value="beta-beta-alpha zinc fingers"/>
    <property type="match status" value="1"/>
</dbReference>
<feature type="compositionally biased region" description="Low complexity" evidence="9">
    <location>
        <begin position="93"/>
        <end position="102"/>
    </location>
</feature>
<keyword evidence="7" id="KW-0539">Nucleus</keyword>
<dbReference type="GO" id="GO:0008270">
    <property type="term" value="F:zinc ion binding"/>
    <property type="evidence" value="ECO:0007669"/>
    <property type="project" value="UniProtKB-KW"/>
</dbReference>
<dbReference type="OrthoDB" id="6077919at2759"/>